<sequence>MQMLEDEMDISIVDLQKVVSFLPTAMGPNQPCEYGPLSIFNVEDSMPVVGCPSSSFPSVVDELFEPEKGTFASHSVPNISSSFSTSSASHFGSISASPQSIKLGCPLQIGMGTLRCHL</sequence>
<gene>
    <name evidence="1" type="ORF">Nepgr_015042</name>
</gene>
<dbReference type="Proteomes" id="UP001279734">
    <property type="component" value="Unassembled WGS sequence"/>
</dbReference>
<organism evidence="1 2">
    <name type="scientific">Nepenthes gracilis</name>
    <name type="common">Slender pitcher plant</name>
    <dbReference type="NCBI Taxonomy" id="150966"/>
    <lineage>
        <taxon>Eukaryota</taxon>
        <taxon>Viridiplantae</taxon>
        <taxon>Streptophyta</taxon>
        <taxon>Embryophyta</taxon>
        <taxon>Tracheophyta</taxon>
        <taxon>Spermatophyta</taxon>
        <taxon>Magnoliopsida</taxon>
        <taxon>eudicotyledons</taxon>
        <taxon>Gunneridae</taxon>
        <taxon>Pentapetalae</taxon>
        <taxon>Caryophyllales</taxon>
        <taxon>Nepenthaceae</taxon>
        <taxon>Nepenthes</taxon>
    </lineage>
</organism>
<dbReference type="EMBL" id="BSYO01000012">
    <property type="protein sequence ID" value="GMH13201.1"/>
    <property type="molecule type" value="Genomic_DNA"/>
</dbReference>
<name>A0AAD3XQY7_NEPGR</name>
<reference evidence="1" key="1">
    <citation type="submission" date="2023-05" db="EMBL/GenBank/DDBJ databases">
        <title>Nepenthes gracilis genome sequencing.</title>
        <authorList>
            <person name="Fukushima K."/>
        </authorList>
    </citation>
    <scope>NUCLEOTIDE SEQUENCE</scope>
    <source>
        <strain evidence="1">SING2019-196</strain>
    </source>
</reference>
<keyword evidence="2" id="KW-1185">Reference proteome</keyword>
<proteinExistence type="predicted"/>
<dbReference type="AlphaFoldDB" id="A0AAD3XQY7"/>
<comment type="caution">
    <text evidence="1">The sequence shown here is derived from an EMBL/GenBank/DDBJ whole genome shotgun (WGS) entry which is preliminary data.</text>
</comment>
<protein>
    <submittedName>
        <fullName evidence="1">Uncharacterized protein</fullName>
    </submittedName>
</protein>
<evidence type="ECO:0000313" key="1">
    <source>
        <dbReference type="EMBL" id="GMH13201.1"/>
    </source>
</evidence>
<accession>A0AAD3XQY7</accession>
<evidence type="ECO:0000313" key="2">
    <source>
        <dbReference type="Proteomes" id="UP001279734"/>
    </source>
</evidence>